<keyword evidence="2" id="KW-1133">Transmembrane helix</keyword>
<evidence type="ECO:0000313" key="4">
    <source>
        <dbReference type="EMBL" id="MBD2870136.1"/>
    </source>
</evidence>
<gene>
    <name evidence="4" type="ORF">IDH41_16235</name>
</gene>
<feature type="compositionally biased region" description="Low complexity" evidence="1">
    <location>
        <begin position="12"/>
        <end position="21"/>
    </location>
</feature>
<evidence type="ECO:0000256" key="2">
    <source>
        <dbReference type="SAM" id="Phobius"/>
    </source>
</evidence>
<keyword evidence="2" id="KW-0472">Membrane</keyword>
<organism evidence="4 5">
    <name type="scientific">Paenibacillus arenilitoris</name>
    <dbReference type="NCBI Taxonomy" id="2772299"/>
    <lineage>
        <taxon>Bacteria</taxon>
        <taxon>Bacillati</taxon>
        <taxon>Bacillota</taxon>
        <taxon>Bacilli</taxon>
        <taxon>Bacillales</taxon>
        <taxon>Paenibacillaceae</taxon>
        <taxon>Paenibacillus</taxon>
    </lineage>
</organism>
<dbReference type="Proteomes" id="UP000632125">
    <property type="component" value="Unassembled WGS sequence"/>
</dbReference>
<dbReference type="Pfam" id="PF14257">
    <property type="entry name" value="DUF4349"/>
    <property type="match status" value="1"/>
</dbReference>
<accession>A0A927H639</accession>
<comment type="caution">
    <text evidence="4">The sequence shown here is derived from an EMBL/GenBank/DDBJ whole genome shotgun (WGS) entry which is preliminary data.</text>
</comment>
<keyword evidence="5" id="KW-1185">Reference proteome</keyword>
<dbReference type="InterPro" id="IPR025645">
    <property type="entry name" value="DUF4349"/>
</dbReference>
<protein>
    <submittedName>
        <fullName evidence="4">DUF4349 domain-containing protein</fullName>
    </submittedName>
</protein>
<keyword evidence="2" id="KW-0812">Transmembrane</keyword>
<dbReference type="AlphaFoldDB" id="A0A927H639"/>
<feature type="domain" description="DUF4349" evidence="3">
    <location>
        <begin position="60"/>
        <end position="275"/>
    </location>
</feature>
<feature type="transmembrane region" description="Helical" evidence="2">
    <location>
        <begin position="251"/>
        <end position="276"/>
    </location>
</feature>
<evidence type="ECO:0000313" key="5">
    <source>
        <dbReference type="Proteomes" id="UP000632125"/>
    </source>
</evidence>
<name>A0A927H639_9BACL</name>
<feature type="region of interest" description="Disordered" evidence="1">
    <location>
        <begin position="1"/>
        <end position="21"/>
    </location>
</feature>
<proteinExistence type="predicted"/>
<dbReference type="EMBL" id="JACXIY010000018">
    <property type="protein sequence ID" value="MBD2870136.1"/>
    <property type="molecule type" value="Genomic_DNA"/>
</dbReference>
<evidence type="ECO:0000259" key="3">
    <source>
        <dbReference type="Pfam" id="PF14257"/>
    </source>
</evidence>
<sequence>MSNAAKGQALTEESGSVADSAGGDSEALAIAAADGGAASDEAAGGGIAADALTGGEAYNQKIIYSASLTMQVDDVGAASSALRQAIGLSGAYIMQFQDTRHDGEIGASYTVKVPADGFMSFIDRIEQIEHRSFERNIGSKDVSEEYVDLESRLKARQLVEERLLSMMEKAAKADDLLKFSQQLGDVQEEIERIKGRIRYLDNNVAFSTVELRLYQTDQAIKQAGDGEPNLGTRLAEALAGSTKAVWEGLKFLLVAIAGAIPVIVVLAVVAVPAVWVSRRLRRPAKAVQVSPDEEREPSDPDH</sequence>
<evidence type="ECO:0000256" key="1">
    <source>
        <dbReference type="SAM" id="MobiDB-lite"/>
    </source>
</evidence>
<reference evidence="4" key="1">
    <citation type="submission" date="2020-09" db="EMBL/GenBank/DDBJ databases">
        <title>A novel bacterium of genus Paenibacillus, isolated from South China Sea.</title>
        <authorList>
            <person name="Huang H."/>
            <person name="Mo K."/>
            <person name="Hu Y."/>
        </authorList>
    </citation>
    <scope>NUCLEOTIDE SEQUENCE</scope>
    <source>
        <strain evidence="4">IB182493</strain>
    </source>
</reference>